<protein>
    <submittedName>
        <fullName evidence="3">Alpha/beta fold hydrolase</fullName>
    </submittedName>
</protein>
<dbReference type="Pfam" id="PF12697">
    <property type="entry name" value="Abhydrolase_6"/>
    <property type="match status" value="1"/>
</dbReference>
<reference evidence="4" key="1">
    <citation type="journal article" date="2019" name="Int. J. Syst. Evol. Microbiol.">
        <title>The Global Catalogue of Microorganisms (GCM) 10K type strain sequencing project: providing services to taxonomists for standard genome sequencing and annotation.</title>
        <authorList>
            <consortium name="The Broad Institute Genomics Platform"/>
            <consortium name="The Broad Institute Genome Sequencing Center for Infectious Disease"/>
            <person name="Wu L."/>
            <person name="Ma J."/>
        </authorList>
    </citation>
    <scope>NUCLEOTIDE SEQUENCE [LARGE SCALE GENOMIC DNA]</scope>
    <source>
        <strain evidence="4">JCM 31486</strain>
    </source>
</reference>
<dbReference type="EMBL" id="JBHTIS010001952">
    <property type="protein sequence ID" value="MFD1049060.1"/>
    <property type="molecule type" value="Genomic_DNA"/>
</dbReference>
<proteinExistence type="predicted"/>
<evidence type="ECO:0000313" key="4">
    <source>
        <dbReference type="Proteomes" id="UP001597045"/>
    </source>
</evidence>
<sequence>MTDVLLIHGAGGSSADWRDFHLDFRTHTIDLHSPWTWESMLDQVEALNLDNPAVVGVSMGGALAVMWARRHPECPAVVNIDGHGFPDTYPGLTQSEVDEWQRRLKELFDQMATTIDPDLRPIQDLVAKGSVHELYDGVKAPTLSVVATRLMPPQLPFAEYYTAFQQGVLADLADREHVVAFDGSHAMLDEKPRELAALVTEFLRVTAG</sequence>
<dbReference type="InterPro" id="IPR029058">
    <property type="entry name" value="AB_hydrolase_fold"/>
</dbReference>
<evidence type="ECO:0000259" key="2">
    <source>
        <dbReference type="Pfam" id="PF12697"/>
    </source>
</evidence>
<dbReference type="PANTHER" id="PTHR43798:SF31">
    <property type="entry name" value="AB HYDROLASE SUPERFAMILY PROTEIN YCLE"/>
    <property type="match status" value="1"/>
</dbReference>
<dbReference type="InterPro" id="IPR000073">
    <property type="entry name" value="AB_hydrolase_1"/>
</dbReference>
<dbReference type="PANTHER" id="PTHR43798">
    <property type="entry name" value="MONOACYLGLYCEROL LIPASE"/>
    <property type="match status" value="1"/>
</dbReference>
<dbReference type="GO" id="GO:0016787">
    <property type="term" value="F:hydrolase activity"/>
    <property type="evidence" value="ECO:0007669"/>
    <property type="project" value="UniProtKB-KW"/>
</dbReference>
<gene>
    <name evidence="3" type="ORF">ACFQ1S_27760</name>
</gene>
<evidence type="ECO:0000256" key="1">
    <source>
        <dbReference type="ARBA" id="ARBA00022801"/>
    </source>
</evidence>
<evidence type="ECO:0000313" key="3">
    <source>
        <dbReference type="EMBL" id="MFD1049060.1"/>
    </source>
</evidence>
<dbReference type="SUPFAM" id="SSF53474">
    <property type="entry name" value="alpha/beta-Hydrolases"/>
    <property type="match status" value="1"/>
</dbReference>
<dbReference type="Proteomes" id="UP001597045">
    <property type="component" value="Unassembled WGS sequence"/>
</dbReference>
<keyword evidence="4" id="KW-1185">Reference proteome</keyword>
<accession>A0ABW3MIY5</accession>
<dbReference type="InterPro" id="IPR050266">
    <property type="entry name" value="AB_hydrolase_sf"/>
</dbReference>
<organism evidence="3 4">
    <name type="scientific">Kibdelosporangium lantanae</name>
    <dbReference type="NCBI Taxonomy" id="1497396"/>
    <lineage>
        <taxon>Bacteria</taxon>
        <taxon>Bacillati</taxon>
        <taxon>Actinomycetota</taxon>
        <taxon>Actinomycetes</taxon>
        <taxon>Pseudonocardiales</taxon>
        <taxon>Pseudonocardiaceae</taxon>
        <taxon>Kibdelosporangium</taxon>
    </lineage>
</organism>
<name>A0ABW3MIY5_9PSEU</name>
<feature type="domain" description="AB hydrolase-1" evidence="2">
    <location>
        <begin position="4"/>
        <end position="197"/>
    </location>
</feature>
<keyword evidence="1 3" id="KW-0378">Hydrolase</keyword>
<comment type="caution">
    <text evidence="3">The sequence shown here is derived from an EMBL/GenBank/DDBJ whole genome shotgun (WGS) entry which is preliminary data.</text>
</comment>
<dbReference type="Gene3D" id="3.40.50.1820">
    <property type="entry name" value="alpha/beta hydrolase"/>
    <property type="match status" value="1"/>
</dbReference>